<evidence type="ECO:0000256" key="4">
    <source>
        <dbReference type="ARBA" id="ARBA00023002"/>
    </source>
</evidence>
<accession>A0A918L6F5</accession>
<dbReference type="EMBL" id="BMTL01000026">
    <property type="protein sequence ID" value="GGS10568.1"/>
    <property type="molecule type" value="Genomic_DNA"/>
</dbReference>
<dbReference type="SUPFAM" id="SSF50022">
    <property type="entry name" value="ISP domain"/>
    <property type="match status" value="1"/>
</dbReference>
<dbReference type="AlphaFoldDB" id="A0A918L6F5"/>
<keyword evidence="2" id="KW-0001">2Fe-2S</keyword>
<dbReference type="Proteomes" id="UP000606194">
    <property type="component" value="Unassembled WGS sequence"/>
</dbReference>
<dbReference type="GO" id="GO:0051537">
    <property type="term" value="F:2 iron, 2 sulfur cluster binding"/>
    <property type="evidence" value="ECO:0007669"/>
    <property type="project" value="UniProtKB-KW"/>
</dbReference>
<proteinExistence type="predicted"/>
<evidence type="ECO:0000256" key="1">
    <source>
        <dbReference type="ARBA" id="ARBA00001962"/>
    </source>
</evidence>
<evidence type="ECO:0000313" key="9">
    <source>
        <dbReference type="Proteomes" id="UP000606194"/>
    </source>
</evidence>
<feature type="domain" description="Rieske" evidence="7">
    <location>
        <begin position="37"/>
        <end position="146"/>
    </location>
</feature>
<keyword evidence="4" id="KW-0560">Oxidoreductase</keyword>
<keyword evidence="9" id="KW-1185">Reference proteome</keyword>
<evidence type="ECO:0000256" key="6">
    <source>
        <dbReference type="ARBA" id="ARBA00023014"/>
    </source>
</evidence>
<keyword evidence="3" id="KW-0479">Metal-binding</keyword>
<dbReference type="InterPro" id="IPR017941">
    <property type="entry name" value="Rieske_2Fe-2S"/>
</dbReference>
<dbReference type="SUPFAM" id="SSF55961">
    <property type="entry name" value="Bet v1-like"/>
    <property type="match status" value="1"/>
</dbReference>
<dbReference type="PROSITE" id="PS51296">
    <property type="entry name" value="RIESKE"/>
    <property type="match status" value="1"/>
</dbReference>
<evidence type="ECO:0000256" key="3">
    <source>
        <dbReference type="ARBA" id="ARBA00022723"/>
    </source>
</evidence>
<reference evidence="8" key="2">
    <citation type="submission" date="2020-09" db="EMBL/GenBank/DDBJ databases">
        <authorList>
            <person name="Sun Q."/>
            <person name="Ohkuma M."/>
        </authorList>
    </citation>
    <scope>NUCLEOTIDE SEQUENCE</scope>
    <source>
        <strain evidence="8">JCM 4386</strain>
    </source>
</reference>
<keyword evidence="6" id="KW-0411">Iron-sulfur</keyword>
<dbReference type="PRINTS" id="PR00090">
    <property type="entry name" value="RNGDIOXGNASE"/>
</dbReference>
<evidence type="ECO:0000256" key="5">
    <source>
        <dbReference type="ARBA" id="ARBA00023004"/>
    </source>
</evidence>
<dbReference type="PANTHER" id="PTHR43756">
    <property type="entry name" value="CHOLINE MONOOXYGENASE, CHLOROPLASTIC"/>
    <property type="match status" value="1"/>
</dbReference>
<dbReference type="GO" id="GO:0005506">
    <property type="term" value="F:iron ion binding"/>
    <property type="evidence" value="ECO:0007669"/>
    <property type="project" value="InterPro"/>
</dbReference>
<dbReference type="RefSeq" id="WP_190152196.1">
    <property type="nucleotide sequence ID" value="NZ_BMTL01000026.1"/>
</dbReference>
<comment type="cofactor">
    <cofactor evidence="1">
        <name>Fe cation</name>
        <dbReference type="ChEBI" id="CHEBI:24875"/>
    </cofactor>
</comment>
<evidence type="ECO:0000259" key="7">
    <source>
        <dbReference type="PROSITE" id="PS51296"/>
    </source>
</evidence>
<protein>
    <submittedName>
        <fullName evidence="8">(2Fe-2S) ferredoxin</fullName>
    </submittedName>
</protein>
<dbReference type="Pfam" id="PF00355">
    <property type="entry name" value="Rieske"/>
    <property type="match status" value="1"/>
</dbReference>
<dbReference type="InterPro" id="IPR001663">
    <property type="entry name" value="Rng_hydr_dOase-A"/>
</dbReference>
<comment type="caution">
    <text evidence="8">The sequence shown here is derived from an EMBL/GenBank/DDBJ whole genome shotgun (WGS) entry which is preliminary data.</text>
</comment>
<reference evidence="8" key="1">
    <citation type="journal article" date="2014" name="Int. J. Syst. Evol. Microbiol.">
        <title>Complete genome sequence of Corynebacterium casei LMG S-19264T (=DSM 44701T), isolated from a smear-ripened cheese.</title>
        <authorList>
            <consortium name="US DOE Joint Genome Institute (JGI-PGF)"/>
            <person name="Walter F."/>
            <person name="Albersmeier A."/>
            <person name="Kalinowski J."/>
            <person name="Ruckert C."/>
        </authorList>
    </citation>
    <scope>NUCLEOTIDE SEQUENCE</scope>
    <source>
        <strain evidence="8">JCM 4386</strain>
    </source>
</reference>
<dbReference type="CDD" id="cd08884">
    <property type="entry name" value="RHO_alpha_C_GbcA-like"/>
    <property type="match status" value="1"/>
</dbReference>
<organism evidence="8 9">
    <name type="scientific">Streptomyces humidus</name>
    <dbReference type="NCBI Taxonomy" id="52259"/>
    <lineage>
        <taxon>Bacteria</taxon>
        <taxon>Bacillati</taxon>
        <taxon>Actinomycetota</taxon>
        <taxon>Actinomycetes</taxon>
        <taxon>Kitasatosporales</taxon>
        <taxon>Streptomycetaceae</taxon>
        <taxon>Streptomyces</taxon>
    </lineage>
</organism>
<dbReference type="GO" id="GO:0016705">
    <property type="term" value="F:oxidoreductase activity, acting on paired donors, with incorporation or reduction of molecular oxygen"/>
    <property type="evidence" value="ECO:0007669"/>
    <property type="project" value="UniProtKB-ARBA"/>
</dbReference>
<dbReference type="GO" id="GO:0004497">
    <property type="term" value="F:monooxygenase activity"/>
    <property type="evidence" value="ECO:0007669"/>
    <property type="project" value="UniProtKB-ARBA"/>
</dbReference>
<dbReference type="PANTHER" id="PTHR43756:SF5">
    <property type="entry name" value="CHOLINE MONOOXYGENASE, CHLOROPLASTIC"/>
    <property type="match status" value="1"/>
</dbReference>
<dbReference type="CDD" id="cd03469">
    <property type="entry name" value="Rieske_RO_Alpha_N"/>
    <property type="match status" value="1"/>
</dbReference>
<dbReference type="InterPro" id="IPR036922">
    <property type="entry name" value="Rieske_2Fe-2S_sf"/>
</dbReference>
<dbReference type="Gene3D" id="3.90.380.10">
    <property type="entry name" value="Naphthalene 1,2-dioxygenase Alpha Subunit, Chain A, domain 1"/>
    <property type="match status" value="1"/>
</dbReference>
<name>A0A918L6F5_9ACTN</name>
<dbReference type="Pfam" id="PF00848">
    <property type="entry name" value="Ring_hydroxyl_A"/>
    <property type="match status" value="1"/>
</dbReference>
<keyword evidence="5" id="KW-0408">Iron</keyword>
<sequence length="376" mass="42132">MTSSSLPDSLIATLPGSSYTDPAVFAQEQERIFEAMWFCVARGSDLAKPGAFRTFQVGRESVLVTRARDGSVRAFFNVCRHRGARLCTEESGEVKRAFQCPYHAWTYGLDGRLVAAPNLTSMPDVDRTAYGLAGVHVREWLGYVWVCLADEPPSFEEEVQGAVVERLGDVESIERYGVGGLSVGRRITYDVRANWKLIVENFMECYHCATIHPELTEVLPEFADGYAAQYYVGHGAEFGEEVRGFTVDGSEGLDRIPGVAEEQDRRYYAITVKPQVFVNLVPDHVIFHRMYPMAADRTVVECDWLYLPHVVESGKDVSRSVELFDRVNRQDFEACERTQPGMSSRLYTGGGVLVPSEHHIGAFHDWVNERLGTPQG</sequence>
<dbReference type="InterPro" id="IPR015879">
    <property type="entry name" value="Ring_hydroxy_dOase_asu_C_dom"/>
</dbReference>
<evidence type="ECO:0000313" key="8">
    <source>
        <dbReference type="EMBL" id="GGS10568.1"/>
    </source>
</evidence>
<dbReference type="Gene3D" id="2.102.10.10">
    <property type="entry name" value="Rieske [2Fe-2S] iron-sulphur domain"/>
    <property type="match status" value="1"/>
</dbReference>
<gene>
    <name evidence="8" type="ORF">GCM10010269_57160</name>
</gene>
<evidence type="ECO:0000256" key="2">
    <source>
        <dbReference type="ARBA" id="ARBA00022714"/>
    </source>
</evidence>